<sequence>EGQHLHFPELSLLSRCPLAFSHLIHSLEKSNI</sequence>
<evidence type="ECO:0000313" key="1">
    <source>
        <dbReference type="EMBL" id="SBP60686.1"/>
    </source>
</evidence>
<dbReference type="AlphaFoldDB" id="A0A1A8B1U3"/>
<feature type="non-terminal residue" evidence="1">
    <location>
        <position position="1"/>
    </location>
</feature>
<protein>
    <submittedName>
        <fullName evidence="1">Glutamate receptor, ionotropic, kainate 4</fullName>
    </submittedName>
</protein>
<keyword evidence="1" id="KW-0675">Receptor</keyword>
<reference evidence="1" key="1">
    <citation type="submission" date="2016-05" db="EMBL/GenBank/DDBJ databases">
        <authorList>
            <person name="Lavstsen T."/>
            <person name="Jespersen J.S."/>
        </authorList>
    </citation>
    <scope>NUCLEOTIDE SEQUENCE</scope>
    <source>
        <tissue evidence="1">Brain</tissue>
    </source>
</reference>
<name>A0A1A8B1U3_NOTFU</name>
<organism evidence="1">
    <name type="scientific">Nothobranchius furzeri</name>
    <name type="common">Turquoise killifish</name>
    <dbReference type="NCBI Taxonomy" id="105023"/>
    <lineage>
        <taxon>Eukaryota</taxon>
        <taxon>Metazoa</taxon>
        <taxon>Chordata</taxon>
        <taxon>Craniata</taxon>
        <taxon>Vertebrata</taxon>
        <taxon>Euteleostomi</taxon>
        <taxon>Actinopterygii</taxon>
        <taxon>Neopterygii</taxon>
        <taxon>Teleostei</taxon>
        <taxon>Neoteleostei</taxon>
        <taxon>Acanthomorphata</taxon>
        <taxon>Ovalentaria</taxon>
        <taxon>Atherinomorphae</taxon>
        <taxon>Cyprinodontiformes</taxon>
        <taxon>Nothobranchiidae</taxon>
        <taxon>Nothobranchius</taxon>
    </lineage>
</organism>
<accession>A0A1A8B1U3</accession>
<reference evidence="1" key="2">
    <citation type="submission" date="2016-06" db="EMBL/GenBank/DDBJ databases">
        <title>The genome of a short-lived fish provides insights into sex chromosome evolution and the genetic control of aging.</title>
        <authorList>
            <person name="Reichwald K."/>
            <person name="Felder M."/>
            <person name="Petzold A."/>
            <person name="Koch P."/>
            <person name="Groth M."/>
            <person name="Platzer M."/>
        </authorList>
    </citation>
    <scope>NUCLEOTIDE SEQUENCE</scope>
    <source>
        <tissue evidence="1">Brain</tissue>
    </source>
</reference>
<proteinExistence type="predicted"/>
<gene>
    <name evidence="1" type="primary">GRIK4</name>
</gene>
<dbReference type="EMBL" id="HADY01022201">
    <property type="protein sequence ID" value="SBP60686.1"/>
    <property type="molecule type" value="Transcribed_RNA"/>
</dbReference>